<dbReference type="Proteomes" id="UP001209540">
    <property type="component" value="Unassembled WGS sequence"/>
</dbReference>
<dbReference type="AlphaFoldDB" id="A0AAD5PIL0"/>
<protein>
    <recommendedName>
        <fullName evidence="4">Fanconi Anaemia group E protein C-terminal domain-containing protein</fullName>
    </recommendedName>
</protein>
<dbReference type="EMBL" id="JAIXMP010000004">
    <property type="protein sequence ID" value="KAI9274626.1"/>
    <property type="molecule type" value="Genomic_DNA"/>
</dbReference>
<feature type="region of interest" description="Disordered" evidence="1">
    <location>
        <begin position="30"/>
        <end position="59"/>
    </location>
</feature>
<accession>A0AAD5PIL0</accession>
<name>A0AAD5PIL0_9FUNG</name>
<evidence type="ECO:0000313" key="2">
    <source>
        <dbReference type="EMBL" id="KAI9274626.1"/>
    </source>
</evidence>
<evidence type="ECO:0000256" key="1">
    <source>
        <dbReference type="SAM" id="MobiDB-lite"/>
    </source>
</evidence>
<proteinExistence type="predicted"/>
<keyword evidence="3" id="KW-1185">Reference proteome</keyword>
<reference evidence="2" key="1">
    <citation type="journal article" date="2022" name="IScience">
        <title>Evolution of zygomycete secretomes and the origins of terrestrial fungal ecologies.</title>
        <authorList>
            <person name="Chang Y."/>
            <person name="Wang Y."/>
            <person name="Mondo S."/>
            <person name="Ahrendt S."/>
            <person name="Andreopoulos W."/>
            <person name="Barry K."/>
            <person name="Beard J."/>
            <person name="Benny G.L."/>
            <person name="Blankenship S."/>
            <person name="Bonito G."/>
            <person name="Cuomo C."/>
            <person name="Desiro A."/>
            <person name="Gervers K.A."/>
            <person name="Hundley H."/>
            <person name="Kuo A."/>
            <person name="LaButti K."/>
            <person name="Lang B.F."/>
            <person name="Lipzen A."/>
            <person name="O'Donnell K."/>
            <person name="Pangilinan J."/>
            <person name="Reynolds N."/>
            <person name="Sandor L."/>
            <person name="Smith M.E."/>
            <person name="Tsang A."/>
            <person name="Grigoriev I.V."/>
            <person name="Stajich J.E."/>
            <person name="Spatafora J.W."/>
        </authorList>
    </citation>
    <scope>NUCLEOTIDE SEQUENCE</scope>
    <source>
        <strain evidence="2">RSA 2281</strain>
    </source>
</reference>
<evidence type="ECO:0000313" key="3">
    <source>
        <dbReference type="Proteomes" id="UP001209540"/>
    </source>
</evidence>
<reference evidence="2" key="2">
    <citation type="submission" date="2023-02" db="EMBL/GenBank/DDBJ databases">
        <authorList>
            <consortium name="DOE Joint Genome Institute"/>
            <person name="Mondo S.J."/>
            <person name="Chang Y."/>
            <person name="Wang Y."/>
            <person name="Ahrendt S."/>
            <person name="Andreopoulos W."/>
            <person name="Barry K."/>
            <person name="Beard J."/>
            <person name="Benny G.L."/>
            <person name="Blankenship S."/>
            <person name="Bonito G."/>
            <person name="Cuomo C."/>
            <person name="Desiro A."/>
            <person name="Gervers K.A."/>
            <person name="Hundley H."/>
            <person name="Kuo A."/>
            <person name="LaButti K."/>
            <person name="Lang B.F."/>
            <person name="Lipzen A."/>
            <person name="O'Donnell K."/>
            <person name="Pangilinan J."/>
            <person name="Reynolds N."/>
            <person name="Sandor L."/>
            <person name="Smith M.W."/>
            <person name="Tsang A."/>
            <person name="Grigoriev I.V."/>
            <person name="Stajich J.E."/>
            <person name="Spatafora J.W."/>
        </authorList>
    </citation>
    <scope>NUCLEOTIDE SEQUENCE</scope>
    <source>
        <strain evidence="2">RSA 2281</strain>
    </source>
</reference>
<evidence type="ECO:0008006" key="4">
    <source>
        <dbReference type="Google" id="ProtNLM"/>
    </source>
</evidence>
<gene>
    <name evidence="2" type="ORF">BDA99DRAFT_601772</name>
</gene>
<organism evidence="2 3">
    <name type="scientific">Phascolomyces articulosus</name>
    <dbReference type="NCBI Taxonomy" id="60185"/>
    <lineage>
        <taxon>Eukaryota</taxon>
        <taxon>Fungi</taxon>
        <taxon>Fungi incertae sedis</taxon>
        <taxon>Mucoromycota</taxon>
        <taxon>Mucoromycotina</taxon>
        <taxon>Mucoromycetes</taxon>
        <taxon>Mucorales</taxon>
        <taxon>Lichtheimiaceae</taxon>
        <taxon>Phascolomyces</taxon>
    </lineage>
</organism>
<dbReference type="Gene3D" id="1.25.40.480">
    <property type="match status" value="1"/>
</dbReference>
<comment type="caution">
    <text evidence="2">The sequence shown here is derived from an EMBL/GenBank/DDBJ whole genome shotgun (WGS) entry which is preliminary data.</text>
</comment>
<sequence>MMSSCLQDAFDPTRPNLKRSRCIVREKKEWDHSPWIQPRQKKKRSTRSMTQPESQSHDDPELLASFQHLDPIPCIQQLAQLENTQQLTYLLGHLNLSDNQDQSLDIMEEISRQVDMMTHYPHILLLLRHILVPQLKKRTSLLPRPLTQQLLQIQNHRALLQGLVLEYITSSKDNSPFPTVHNTTLIKLIQQWSPSLRQTFIHDLLQTRPWKKEKEDTILILIDKALTQLPLFTSLPFLDELLHVIRLGVQSDPKAKGYMQLLLILTSKYGTLLVTTSMETLDKVEHIAQSSDMFLKRAVLGQLTSIRKKLIQ</sequence>